<keyword evidence="2" id="KW-0732">Signal</keyword>
<evidence type="ECO:0000256" key="1">
    <source>
        <dbReference type="SAM" id="MobiDB-lite"/>
    </source>
</evidence>
<dbReference type="EMBL" id="CP063066">
    <property type="protein sequence ID" value="QOQ80136.1"/>
    <property type="molecule type" value="Genomic_DNA"/>
</dbReference>
<dbReference type="Proteomes" id="UP000595091">
    <property type="component" value="Plasmid pT4302"/>
</dbReference>
<evidence type="ECO:0000313" key="3">
    <source>
        <dbReference type="EMBL" id="QOQ80136.1"/>
    </source>
</evidence>
<feature type="chain" id="PRO_5038722347" description="Lipoprotein" evidence="2">
    <location>
        <begin position="24"/>
        <end position="369"/>
    </location>
</feature>
<sequence>MGRIKAFSALLLVSLLASCSLIESNEDTHSSSSSTIESSSSQSTEISSESSSNTKNSQVLDDFSDEEIEYARVWLNFGNNKDVDNLKVTLIPAGSLVNPNNVNYGVYEEDVIEIRGPKETDGNIVYSVTKEDSGYINIYSVPYNFETDESQEGSNYSNLNDNIKSVYVEPEDDQAITQLIDLLDISERDSFITMDEAINLYEKGIQATSDGEMTGLESEFYSRDYFSIAQDNPDYLMLSFENQGRGGQDYYIFKGEDGKIKIDTYFEDYNKDTPDTQWTYDIETQTFTEDSKKDTIDPFTEETAFEYIKKQEGFDDDIAVEFSEIQDDGSIELTLASKKMKKAGGSATIDTFVIYPNGEYYSKNNKEVI</sequence>
<dbReference type="PROSITE" id="PS51257">
    <property type="entry name" value="PROKAR_LIPOPROTEIN"/>
    <property type="match status" value="1"/>
</dbReference>
<name>A0A7M1KUW4_9LACT</name>
<protein>
    <recommendedName>
        <fullName evidence="5">Lipoprotein</fullName>
    </recommendedName>
</protein>
<proteinExistence type="predicted"/>
<evidence type="ECO:0000256" key="2">
    <source>
        <dbReference type="SAM" id="SignalP"/>
    </source>
</evidence>
<gene>
    <name evidence="3" type="ORF">IMX20_09520</name>
</gene>
<dbReference type="RefSeq" id="WP_197559186.1">
    <property type="nucleotide sequence ID" value="NZ_CP063066.1"/>
</dbReference>
<accession>A0A7M1KUW4</accession>
<evidence type="ECO:0008006" key="5">
    <source>
        <dbReference type="Google" id="ProtNLM"/>
    </source>
</evidence>
<geneLocation type="plasmid" evidence="3 4">
    <name>pT4302</name>
</geneLocation>
<organism evidence="3 4">
    <name type="scientific">Aerococcus urinaeequi</name>
    <dbReference type="NCBI Taxonomy" id="51665"/>
    <lineage>
        <taxon>Bacteria</taxon>
        <taxon>Bacillati</taxon>
        <taxon>Bacillota</taxon>
        <taxon>Bacilli</taxon>
        <taxon>Lactobacillales</taxon>
        <taxon>Aerococcaceae</taxon>
        <taxon>Aerococcus</taxon>
    </lineage>
</organism>
<dbReference type="AlphaFoldDB" id="A0A7M1KUW4"/>
<evidence type="ECO:0000313" key="4">
    <source>
        <dbReference type="Proteomes" id="UP000595091"/>
    </source>
</evidence>
<keyword evidence="3" id="KW-0614">Plasmid</keyword>
<feature type="compositionally biased region" description="Low complexity" evidence="1">
    <location>
        <begin position="30"/>
        <end position="57"/>
    </location>
</feature>
<reference evidence="3 4" key="1">
    <citation type="submission" date="2020-10" db="EMBL/GenBank/DDBJ databases">
        <title>Plasmid carrying two tetracycline resistance determinant.</title>
        <authorList>
            <person name="Yang Q."/>
        </authorList>
    </citation>
    <scope>NUCLEOTIDE SEQUENCE [LARGE SCALE GENOMIC DNA]</scope>
    <source>
        <strain evidence="3 4">T43</strain>
        <plasmid evidence="3 4">pT4302</plasmid>
    </source>
</reference>
<feature type="region of interest" description="Disordered" evidence="1">
    <location>
        <begin position="26"/>
        <end position="59"/>
    </location>
</feature>
<feature type="signal peptide" evidence="2">
    <location>
        <begin position="1"/>
        <end position="23"/>
    </location>
</feature>